<evidence type="ECO:0008006" key="5">
    <source>
        <dbReference type="Google" id="ProtNLM"/>
    </source>
</evidence>
<evidence type="ECO:0000313" key="3">
    <source>
        <dbReference type="EMBL" id="TRY71555.1"/>
    </source>
</evidence>
<comment type="similarity">
    <text evidence="1">Belongs to the NDRG family.</text>
</comment>
<dbReference type="PANTHER" id="PTHR11034">
    <property type="entry name" value="N-MYC DOWNSTREAM REGULATED"/>
    <property type="match status" value="1"/>
</dbReference>
<accession>A0A553P1J2</accession>
<sequence>MFISPSVMRRAGAAVVTTVSSPRTKRKGEGEDEKNLIATSPTDSEHNSIGNGNFTGESHDASTEVTFSLPKFKSNVSSRVAHSLRLQTTKTYSELGSCPSLNNISGSMSGSRPLLSRNIPGCMEEGAAKPVEEMVQTATGMILVARQGDPRKPAIFTYHDIALNYLSNFHTFFNSESMLAVLDSFCVYHITAPGQENGAPDLPEDYTFPSLDELSEQVEYILHYYGIPHCVGFGVGLGANVMVRFAHRRPTMVDGLILINCNSQSAGWLEWVYHKVNIKNLKKSNATFSLPDSVIEYLLWYHLGKSDSDSRSLDTVSLASIFKRHFSCDVNSRNLCLLLQSYMQRTDLNLAREINSSNGKALYGATRTLKVPVINMTGDHSPHVEATVAFNGRLQPNKCTWMKIQDAAMILEEQSGKVAEAVKLFLQGLGYIFKPKRARSLTSTPLRRPGENTFIRSSGTDNEQVANLAKETAEAIENLLVLDEPTSSNKGQATQDLLMQ</sequence>
<evidence type="ECO:0000256" key="2">
    <source>
        <dbReference type="SAM" id="MobiDB-lite"/>
    </source>
</evidence>
<feature type="compositionally biased region" description="Polar residues" evidence="2">
    <location>
        <begin position="37"/>
        <end position="56"/>
    </location>
</feature>
<dbReference type="InterPro" id="IPR029058">
    <property type="entry name" value="AB_hydrolase_fold"/>
</dbReference>
<dbReference type="AlphaFoldDB" id="A0A553P1J2"/>
<gene>
    <name evidence="3" type="ORF">TCAL_12109</name>
</gene>
<keyword evidence="4" id="KW-1185">Reference proteome</keyword>
<dbReference type="Proteomes" id="UP000318571">
    <property type="component" value="Chromosome 7"/>
</dbReference>
<dbReference type="InterPro" id="IPR004142">
    <property type="entry name" value="NDRG"/>
</dbReference>
<dbReference type="Pfam" id="PF03096">
    <property type="entry name" value="Ndr"/>
    <property type="match status" value="1"/>
</dbReference>
<name>A0A553P1J2_TIGCA</name>
<proteinExistence type="inferred from homology"/>
<organism evidence="3 4">
    <name type="scientific">Tigriopus californicus</name>
    <name type="common">Marine copepod</name>
    <dbReference type="NCBI Taxonomy" id="6832"/>
    <lineage>
        <taxon>Eukaryota</taxon>
        <taxon>Metazoa</taxon>
        <taxon>Ecdysozoa</taxon>
        <taxon>Arthropoda</taxon>
        <taxon>Crustacea</taxon>
        <taxon>Multicrustacea</taxon>
        <taxon>Hexanauplia</taxon>
        <taxon>Copepoda</taxon>
        <taxon>Harpacticoida</taxon>
        <taxon>Harpacticidae</taxon>
        <taxon>Tigriopus</taxon>
    </lineage>
</organism>
<evidence type="ECO:0000256" key="1">
    <source>
        <dbReference type="ARBA" id="ARBA00005598"/>
    </source>
</evidence>
<reference evidence="3 4" key="1">
    <citation type="journal article" date="2018" name="Nat. Ecol. Evol.">
        <title>Genomic signatures of mitonuclear coevolution across populations of Tigriopus californicus.</title>
        <authorList>
            <person name="Barreto F.S."/>
            <person name="Watson E.T."/>
            <person name="Lima T.G."/>
            <person name="Willett C.S."/>
            <person name="Edmands S."/>
            <person name="Li W."/>
            <person name="Burton R.S."/>
        </authorList>
    </citation>
    <scope>NUCLEOTIDE SEQUENCE [LARGE SCALE GENOMIC DNA]</scope>
    <source>
        <strain evidence="3 4">San Diego</strain>
    </source>
</reference>
<dbReference type="Gene3D" id="3.40.50.1820">
    <property type="entry name" value="alpha/beta hydrolase"/>
    <property type="match status" value="1"/>
</dbReference>
<dbReference type="SUPFAM" id="SSF53474">
    <property type="entry name" value="alpha/beta-Hydrolases"/>
    <property type="match status" value="1"/>
</dbReference>
<dbReference type="OMA" id="GENTFIR"/>
<comment type="caution">
    <text evidence="3">The sequence shown here is derived from an EMBL/GenBank/DDBJ whole genome shotgun (WGS) entry which is preliminary data.</text>
</comment>
<feature type="region of interest" description="Disordered" evidence="2">
    <location>
        <begin position="18"/>
        <end position="62"/>
    </location>
</feature>
<protein>
    <recommendedName>
        <fullName evidence="5">Protein NDRG3</fullName>
    </recommendedName>
</protein>
<evidence type="ECO:0000313" key="4">
    <source>
        <dbReference type="Proteomes" id="UP000318571"/>
    </source>
</evidence>
<dbReference type="OrthoDB" id="741027at2759"/>
<dbReference type="EMBL" id="VCGU01000008">
    <property type="protein sequence ID" value="TRY71555.1"/>
    <property type="molecule type" value="Genomic_DNA"/>
</dbReference>